<sequence>MRTLTAFIVIVLLVPGAWAAPAASRGEVLYRQGLLPTGEPLRGTREADVNVEGTAAACVSCHRRSGLGSQEGRYIIPPIIGKYLFRPGLRNIEDMNLPHVEGYRPNRSAYTDETLARAIREGIDADGRELNYLMPRFKLDDAAMKDLIAYLRQLTSQPVPGVTEDTLHFATIITPDTDPAKRQAMLSVLEQFFADKNSFIRGGHRTMHASREIMYRVTRQWKLHVWELSGPPESWEQQLHERLAAEPVFAVISGLGGKTWAPVHHFCEHEGIPCLLPNIDLPVVAENDFYPVYFSKGILLEAQLISRQIREMQTRPRKVTQIFRRGDIGDDAAGAVRSSLLSSGMQVQDIALPESGSPQILGSVLKDNAAGSVIVLWLRPGDLAALPDTLPQFPNVFISGLMGGLEYSPVPPSWREAAHMSYPFDLPDQRRIRMNFPSIWFKVHNIPVVDERIQSDTYLACGILAETLGEMLDSFVRDYLVERVEIMLSHRVITGYYPRLGLAPGQRFASKGGYMVKLAGKDGNRLVADSEWIVP</sequence>
<dbReference type="InterPro" id="IPR036909">
    <property type="entry name" value="Cyt_c-like_dom_sf"/>
</dbReference>
<dbReference type="GO" id="GO:0020037">
    <property type="term" value="F:heme binding"/>
    <property type="evidence" value="ECO:0007669"/>
    <property type="project" value="InterPro"/>
</dbReference>
<dbReference type="GO" id="GO:0046872">
    <property type="term" value="F:metal ion binding"/>
    <property type="evidence" value="ECO:0007669"/>
    <property type="project" value="UniProtKB-KW"/>
</dbReference>
<dbReference type="Pfam" id="PF00034">
    <property type="entry name" value="Cytochrom_C"/>
    <property type="match status" value="1"/>
</dbReference>
<evidence type="ECO:0000256" key="1">
    <source>
        <dbReference type="ARBA" id="ARBA00022617"/>
    </source>
</evidence>
<evidence type="ECO:0000256" key="3">
    <source>
        <dbReference type="ARBA" id="ARBA00023004"/>
    </source>
</evidence>
<keyword evidence="3" id="KW-0408">Iron</keyword>
<accession>A0A1J5T173</accession>
<evidence type="ECO:0000256" key="2">
    <source>
        <dbReference type="ARBA" id="ARBA00022723"/>
    </source>
</evidence>
<organism evidence="5">
    <name type="scientific">mine drainage metagenome</name>
    <dbReference type="NCBI Taxonomy" id="410659"/>
    <lineage>
        <taxon>unclassified sequences</taxon>
        <taxon>metagenomes</taxon>
        <taxon>ecological metagenomes</taxon>
    </lineage>
</organism>
<keyword evidence="1" id="KW-0349">Heme</keyword>
<dbReference type="InterPro" id="IPR009056">
    <property type="entry name" value="Cyt_c-like_dom"/>
</dbReference>
<comment type="caution">
    <text evidence="5">The sequence shown here is derived from an EMBL/GenBank/DDBJ whole genome shotgun (WGS) entry which is preliminary data.</text>
</comment>
<dbReference type="AlphaFoldDB" id="A0A1J5T173"/>
<feature type="domain" description="Cytochrome c" evidence="4">
    <location>
        <begin position="21"/>
        <end position="155"/>
    </location>
</feature>
<dbReference type="SUPFAM" id="SSF53822">
    <property type="entry name" value="Periplasmic binding protein-like I"/>
    <property type="match status" value="1"/>
</dbReference>
<evidence type="ECO:0000313" key="5">
    <source>
        <dbReference type="EMBL" id="OIR14602.1"/>
    </source>
</evidence>
<protein>
    <recommendedName>
        <fullName evidence="4">Cytochrome c domain-containing protein</fullName>
    </recommendedName>
</protein>
<reference evidence="5" key="1">
    <citation type="submission" date="2016-10" db="EMBL/GenBank/DDBJ databases">
        <title>Sequence of Gallionella enrichment culture.</title>
        <authorList>
            <person name="Poehlein A."/>
            <person name="Muehling M."/>
            <person name="Daniel R."/>
        </authorList>
    </citation>
    <scope>NUCLEOTIDE SEQUENCE</scope>
</reference>
<dbReference type="PROSITE" id="PS51007">
    <property type="entry name" value="CYTC"/>
    <property type="match status" value="1"/>
</dbReference>
<evidence type="ECO:0000259" key="4">
    <source>
        <dbReference type="PROSITE" id="PS51007"/>
    </source>
</evidence>
<proteinExistence type="predicted"/>
<keyword evidence="2" id="KW-0479">Metal-binding</keyword>
<dbReference type="SUPFAM" id="SSF46626">
    <property type="entry name" value="Cytochrome c"/>
    <property type="match status" value="1"/>
</dbReference>
<dbReference type="Gene3D" id="1.10.760.10">
    <property type="entry name" value="Cytochrome c-like domain"/>
    <property type="match status" value="1"/>
</dbReference>
<gene>
    <name evidence="5" type="ORF">GALL_44060</name>
</gene>
<dbReference type="EMBL" id="MLJW01000011">
    <property type="protein sequence ID" value="OIR14602.1"/>
    <property type="molecule type" value="Genomic_DNA"/>
</dbReference>
<name>A0A1J5T173_9ZZZZ</name>
<dbReference type="GO" id="GO:0009055">
    <property type="term" value="F:electron transfer activity"/>
    <property type="evidence" value="ECO:0007669"/>
    <property type="project" value="InterPro"/>
</dbReference>
<dbReference type="InterPro" id="IPR028082">
    <property type="entry name" value="Peripla_BP_I"/>
</dbReference>